<dbReference type="EMBL" id="QKZR01000001">
    <property type="protein sequence ID" value="PZX43173.1"/>
    <property type="molecule type" value="Genomic_DNA"/>
</dbReference>
<dbReference type="InterPro" id="IPR001322">
    <property type="entry name" value="Lamin_tail_dom"/>
</dbReference>
<name>A0ABX5PZE4_9FLAO</name>
<evidence type="ECO:0000313" key="6">
    <source>
        <dbReference type="Proteomes" id="UP000248584"/>
    </source>
</evidence>
<evidence type="ECO:0000256" key="1">
    <source>
        <dbReference type="ARBA" id="ARBA00022729"/>
    </source>
</evidence>
<feature type="domain" description="LTD" evidence="4">
    <location>
        <begin position="20"/>
        <end position="165"/>
    </location>
</feature>
<dbReference type="RefSeq" id="WP_015360975.1">
    <property type="nucleotide sequence ID" value="NZ_QKZR01000001.1"/>
</dbReference>
<sequence>MKTKLPIIALLLGVFAFAQNPGDIIVSEIFIDPNGNEREREWFEVYNTTGADIDINGWVINDESSSGRAHVIVSTTPVLVPANDYAVLVSNDDATLNGGITNAIYEYGYDSPIGGPATPGMGTNYPTWNNESTYANGSTNDDGIRLETGTGTVIDQILYGFGYSDGNGGTLNDWPAMGAAQDVTYQLDAATLDSASNDIAANWSPSTAMYGTDMLVGTPGTANNNSGGTAALGPGDIVITEIMIDPNGSEDEREYVEVYNTTSAPIDMMGWTIGDSSSSGRAHEITTSTIVPANGYAVLAANGDATLNGGIPSVAYTYGFDSPPGGTPTPGMGSQFPRFNNESSFDDGTPNDNEIDGVFLVSGTGTEIDRVEYDYGYGTMPIGFPMMGFSGGGSIESNTFDANANDLSSAWNAATATFGSASQLGTPGSRNTLSVVSETLGTIKLFPNPSQGEISITMDNGQWDSLTIYNVTGQKVMNVSQFSEIVNVASLKTGTYFVKINAAQGTETIQFLMK</sequence>
<keyword evidence="1 3" id="KW-0732">Signal</keyword>
<gene>
    <name evidence="5" type="ORF">LX97_00173</name>
</gene>
<evidence type="ECO:0000259" key="4">
    <source>
        <dbReference type="PROSITE" id="PS51841"/>
    </source>
</evidence>
<reference evidence="5 6" key="1">
    <citation type="submission" date="2018-06" db="EMBL/GenBank/DDBJ databases">
        <title>Genomic Encyclopedia of Archaeal and Bacterial Type Strains, Phase II (KMG-II): from individual species to whole genera.</title>
        <authorList>
            <person name="Goeker M."/>
        </authorList>
    </citation>
    <scope>NUCLEOTIDE SEQUENCE [LARGE SCALE GENOMIC DNA]</scope>
    <source>
        <strain evidence="5 6">DSM 17205</strain>
    </source>
</reference>
<dbReference type="Gene3D" id="2.60.40.1260">
    <property type="entry name" value="Lamin Tail domain"/>
    <property type="match status" value="2"/>
</dbReference>
<evidence type="ECO:0000313" key="5">
    <source>
        <dbReference type="EMBL" id="PZX43173.1"/>
    </source>
</evidence>
<accession>A0ABX5PZE4</accession>
<comment type="caution">
    <text evidence="5">The sequence shown here is derived from an EMBL/GenBank/DDBJ whole genome shotgun (WGS) entry which is preliminary data.</text>
</comment>
<protein>
    <submittedName>
        <fullName evidence="5">Secreted protein (Por secretion system target)</fullName>
    </submittedName>
</protein>
<feature type="region of interest" description="Disordered" evidence="2">
    <location>
        <begin position="325"/>
        <end position="352"/>
    </location>
</feature>
<dbReference type="SUPFAM" id="SSF74853">
    <property type="entry name" value="Lamin A/C globular tail domain"/>
    <property type="match status" value="2"/>
</dbReference>
<dbReference type="InterPro" id="IPR026444">
    <property type="entry name" value="Secre_tail"/>
</dbReference>
<organism evidence="5 6">
    <name type="scientific">Nonlabens dokdonensis</name>
    <dbReference type="NCBI Taxonomy" id="328515"/>
    <lineage>
        <taxon>Bacteria</taxon>
        <taxon>Pseudomonadati</taxon>
        <taxon>Bacteroidota</taxon>
        <taxon>Flavobacteriia</taxon>
        <taxon>Flavobacteriales</taxon>
        <taxon>Flavobacteriaceae</taxon>
        <taxon>Nonlabens</taxon>
    </lineage>
</organism>
<dbReference type="Pfam" id="PF18962">
    <property type="entry name" value="Por_Secre_tail"/>
    <property type="match status" value="1"/>
</dbReference>
<feature type="domain" description="LTD" evidence="4">
    <location>
        <begin position="218"/>
        <end position="379"/>
    </location>
</feature>
<feature type="chain" id="PRO_5046797736" evidence="3">
    <location>
        <begin position="19"/>
        <end position="514"/>
    </location>
</feature>
<dbReference type="InterPro" id="IPR036415">
    <property type="entry name" value="Lamin_tail_dom_sf"/>
</dbReference>
<keyword evidence="6" id="KW-1185">Reference proteome</keyword>
<dbReference type="Pfam" id="PF00932">
    <property type="entry name" value="LTD"/>
    <property type="match status" value="2"/>
</dbReference>
<evidence type="ECO:0000256" key="3">
    <source>
        <dbReference type="SAM" id="SignalP"/>
    </source>
</evidence>
<dbReference type="PROSITE" id="PS51841">
    <property type="entry name" value="LTD"/>
    <property type="match status" value="2"/>
</dbReference>
<proteinExistence type="predicted"/>
<dbReference type="NCBIfam" id="TIGR04183">
    <property type="entry name" value="Por_Secre_tail"/>
    <property type="match status" value="1"/>
</dbReference>
<feature type="signal peptide" evidence="3">
    <location>
        <begin position="1"/>
        <end position="18"/>
    </location>
</feature>
<evidence type="ECO:0000256" key="2">
    <source>
        <dbReference type="SAM" id="MobiDB-lite"/>
    </source>
</evidence>
<dbReference type="Proteomes" id="UP000248584">
    <property type="component" value="Unassembled WGS sequence"/>
</dbReference>